<dbReference type="PANTHER" id="PTHR47197">
    <property type="entry name" value="PROTEIN NIRF"/>
    <property type="match status" value="1"/>
</dbReference>
<dbReference type="EMBL" id="PTIS01000009">
    <property type="protein sequence ID" value="PPK48221.1"/>
    <property type="molecule type" value="Genomic_DNA"/>
</dbReference>
<organism evidence="1 2">
    <name type="scientific">Clostridium algidicarnis DSM 15099</name>
    <dbReference type="NCBI Taxonomy" id="1121295"/>
    <lineage>
        <taxon>Bacteria</taxon>
        <taxon>Bacillati</taxon>
        <taxon>Bacillota</taxon>
        <taxon>Clostridia</taxon>
        <taxon>Eubacteriales</taxon>
        <taxon>Clostridiaceae</taxon>
        <taxon>Clostridium</taxon>
    </lineage>
</organism>
<dbReference type="OrthoDB" id="1706639at2"/>
<sequence>MDYLYICNTGSDSVSKVCLKDLKERKINIKRQSELVGPHGICPWKSYVIVANNYNDTISILDITEDKEVANYYIGSHCNDLKVFKEYAYVICGESNTLVIFDLISRKVIRELPCGNMPHSIDICKNSGVAAVANMAGHEISIIDCNKNEVIKTINLFESYPTKVILSEDGENIIVCESNMGIDRNGRINILAINQGKSVATVETGRCPVDMSVDFKKNLGFVSNFSEGTISILDLKHMEEIKRVYLGGTPRGILQHKKFLYVGDNYNNVLIKYDIYKGNKNAITIDKEPNGMALV</sequence>
<keyword evidence="1" id="KW-0238">DNA-binding</keyword>
<proteinExistence type="predicted"/>
<dbReference type="SUPFAM" id="SSF51004">
    <property type="entry name" value="C-terminal (heme d1) domain of cytochrome cd1-nitrite reductase"/>
    <property type="match status" value="1"/>
</dbReference>
<dbReference type="RefSeq" id="WP_104410008.1">
    <property type="nucleotide sequence ID" value="NZ_PTIS01000009.1"/>
</dbReference>
<accession>A0A2S6FXE8</accession>
<dbReference type="Proteomes" id="UP000239863">
    <property type="component" value="Unassembled WGS sequence"/>
</dbReference>
<gene>
    <name evidence="1" type="ORF">BD821_10988</name>
</gene>
<reference evidence="1 2" key="1">
    <citation type="submission" date="2018-02" db="EMBL/GenBank/DDBJ databases">
        <title>Genomic Encyclopedia of Archaeal and Bacterial Type Strains, Phase II (KMG-II): from individual species to whole genera.</title>
        <authorList>
            <person name="Goeker M."/>
        </authorList>
    </citation>
    <scope>NUCLEOTIDE SEQUENCE [LARGE SCALE GENOMIC DNA]</scope>
    <source>
        <strain evidence="1 2">DSM 15099</strain>
    </source>
</reference>
<dbReference type="AlphaFoldDB" id="A0A2S6FXE8"/>
<comment type="caution">
    <text evidence="1">The sequence shown here is derived from an EMBL/GenBank/DDBJ whole genome shotgun (WGS) entry which is preliminary data.</text>
</comment>
<dbReference type="GO" id="GO:0003677">
    <property type="term" value="F:DNA binding"/>
    <property type="evidence" value="ECO:0007669"/>
    <property type="project" value="UniProtKB-KW"/>
</dbReference>
<dbReference type="InterPro" id="IPR011048">
    <property type="entry name" value="Haem_d1_sf"/>
</dbReference>
<protein>
    <submittedName>
        <fullName evidence="1">DNA-binding beta-propeller fold protein YncE</fullName>
    </submittedName>
</protein>
<dbReference type="PANTHER" id="PTHR47197:SF3">
    <property type="entry name" value="DIHYDRO-HEME D1 DEHYDROGENASE"/>
    <property type="match status" value="1"/>
</dbReference>
<name>A0A2S6FXE8_9CLOT</name>
<evidence type="ECO:0000313" key="2">
    <source>
        <dbReference type="Proteomes" id="UP000239863"/>
    </source>
</evidence>
<dbReference type="Gene3D" id="2.130.10.10">
    <property type="entry name" value="YVTN repeat-like/Quinoprotein amine dehydrogenase"/>
    <property type="match status" value="2"/>
</dbReference>
<evidence type="ECO:0000313" key="1">
    <source>
        <dbReference type="EMBL" id="PPK48221.1"/>
    </source>
</evidence>
<dbReference type="STRING" id="37659.GCA_000703125_02297"/>
<dbReference type="InterPro" id="IPR051200">
    <property type="entry name" value="Host-pathogen_enzymatic-act"/>
</dbReference>
<dbReference type="InterPro" id="IPR015943">
    <property type="entry name" value="WD40/YVTN_repeat-like_dom_sf"/>
</dbReference>